<accession>R9I5Z1</accession>
<organism evidence="2 3">
    <name type="scientific">Phocaeicola sartorii</name>
    <dbReference type="NCBI Taxonomy" id="671267"/>
    <lineage>
        <taxon>Bacteria</taxon>
        <taxon>Pseudomonadati</taxon>
        <taxon>Bacteroidota</taxon>
        <taxon>Bacteroidia</taxon>
        <taxon>Bacteroidales</taxon>
        <taxon>Bacteroidaceae</taxon>
        <taxon>Phocaeicola</taxon>
    </lineage>
</organism>
<dbReference type="Proteomes" id="UP000014200">
    <property type="component" value="Unassembled WGS sequence"/>
</dbReference>
<dbReference type="EMBL" id="ASSP01000017">
    <property type="protein sequence ID" value="EOS11556.1"/>
    <property type="molecule type" value="Genomic_DNA"/>
</dbReference>
<dbReference type="RefSeq" id="WP_016277010.1">
    <property type="nucleotide sequence ID" value="NZ_JABVZU010000003.1"/>
</dbReference>
<proteinExistence type="predicted"/>
<reference evidence="2 3" key="1">
    <citation type="submission" date="2013-04" db="EMBL/GenBank/DDBJ databases">
        <title>The Genome Sequence of Bacteroides massiliensis dnLKV3.</title>
        <authorList>
            <consortium name="The Broad Institute Genomics Platform"/>
            <consortium name="The Broad Institute Genome Sequencing Center for Infectious Disease"/>
            <person name="Earl A."/>
            <person name="Xavier R."/>
            <person name="Kuhn K."/>
            <person name="Stappenbeck T."/>
            <person name="Walker B."/>
            <person name="Young S."/>
            <person name="Zeng Q."/>
            <person name="Gargeya S."/>
            <person name="Fitzgerald M."/>
            <person name="Haas B."/>
            <person name="Abouelleil A."/>
            <person name="Allen A.W."/>
            <person name="Alvarado L."/>
            <person name="Arachchi H.M."/>
            <person name="Berlin A.M."/>
            <person name="Chapman S.B."/>
            <person name="Gainer-Dewar J."/>
            <person name="Goldberg J."/>
            <person name="Griggs A."/>
            <person name="Gujja S."/>
            <person name="Hansen M."/>
            <person name="Howarth C."/>
            <person name="Imamovic A."/>
            <person name="Ireland A."/>
            <person name="Larimer J."/>
            <person name="McCowan C."/>
            <person name="Murphy C."/>
            <person name="Pearson M."/>
            <person name="Poon T.W."/>
            <person name="Priest M."/>
            <person name="Roberts A."/>
            <person name="Saif S."/>
            <person name="Shea T."/>
            <person name="Sisk P."/>
            <person name="Sykes S."/>
            <person name="Wortman J."/>
            <person name="Nusbaum C."/>
            <person name="Birren B."/>
        </authorList>
    </citation>
    <scope>NUCLEOTIDE SEQUENCE [LARGE SCALE GENOMIC DNA]</scope>
    <source>
        <strain evidence="3">dnLKV3</strain>
    </source>
</reference>
<name>R9I5Z1_9BACT</name>
<sequence length="90" mass="10147">MKKVVIVFFCLVSAFTTFIAYEKEAGVSDLVFSEVEALADVELPGVTITCSRDPYDAVGRCYKNIGDTFTKVCRFSGYQSDFCTYSYYVR</sequence>
<comment type="caution">
    <text evidence="2">The sequence shown here is derived from an EMBL/GenBank/DDBJ whole genome shotgun (WGS) entry which is preliminary data.</text>
</comment>
<evidence type="ECO:0008006" key="4">
    <source>
        <dbReference type="Google" id="ProtNLM"/>
    </source>
</evidence>
<dbReference type="InterPro" id="IPR025905">
    <property type="entry name" value="NVEALA"/>
</dbReference>
<dbReference type="Pfam" id="PF14055">
    <property type="entry name" value="NVEALA"/>
    <property type="match status" value="1"/>
</dbReference>
<dbReference type="STRING" id="1235788.C802_02667"/>
<feature type="chain" id="PRO_5004474112" description="NVEALA protein" evidence="1">
    <location>
        <begin position="21"/>
        <end position="90"/>
    </location>
</feature>
<evidence type="ECO:0000313" key="3">
    <source>
        <dbReference type="Proteomes" id="UP000014200"/>
    </source>
</evidence>
<evidence type="ECO:0000313" key="2">
    <source>
        <dbReference type="EMBL" id="EOS11556.1"/>
    </source>
</evidence>
<keyword evidence="3" id="KW-1185">Reference proteome</keyword>
<dbReference type="HOGENOM" id="CLU_2434736_0_0_10"/>
<feature type="signal peptide" evidence="1">
    <location>
        <begin position="1"/>
        <end position="20"/>
    </location>
</feature>
<dbReference type="AlphaFoldDB" id="R9I5Z1"/>
<keyword evidence="1" id="KW-0732">Signal</keyword>
<protein>
    <recommendedName>
        <fullName evidence="4">NVEALA protein</fullName>
    </recommendedName>
</protein>
<dbReference type="GeneID" id="82155341"/>
<gene>
    <name evidence="2" type="ORF">C802_02667</name>
</gene>
<evidence type="ECO:0000256" key="1">
    <source>
        <dbReference type="SAM" id="SignalP"/>
    </source>
</evidence>